<sequence length="95" mass="10779">MDKLSMGETSALDVQRIFFEVLSSPKSVNKSRVVTLSTEKIVEISASSITRLEAILSLRIGNPSRKSLNNLIYLFCIGNFCIPWIEYQNFPTDRH</sequence>
<protein>
    <submittedName>
        <fullName evidence="1">Uncharacterized protein</fullName>
    </submittedName>
</protein>
<gene>
    <name evidence="1" type="ORF">ECRASSUSDP1_LOCUS10836</name>
</gene>
<dbReference type="EMBL" id="CAMPGE010010687">
    <property type="protein sequence ID" value="CAI2369535.1"/>
    <property type="molecule type" value="Genomic_DNA"/>
</dbReference>
<evidence type="ECO:0000313" key="1">
    <source>
        <dbReference type="EMBL" id="CAI2369535.1"/>
    </source>
</evidence>
<keyword evidence="2" id="KW-1185">Reference proteome</keyword>
<comment type="caution">
    <text evidence="1">The sequence shown here is derived from an EMBL/GenBank/DDBJ whole genome shotgun (WGS) entry which is preliminary data.</text>
</comment>
<accession>A0AAD1XCQ5</accession>
<evidence type="ECO:0000313" key="2">
    <source>
        <dbReference type="Proteomes" id="UP001295684"/>
    </source>
</evidence>
<dbReference type="Proteomes" id="UP001295684">
    <property type="component" value="Unassembled WGS sequence"/>
</dbReference>
<organism evidence="1 2">
    <name type="scientific">Euplotes crassus</name>
    <dbReference type="NCBI Taxonomy" id="5936"/>
    <lineage>
        <taxon>Eukaryota</taxon>
        <taxon>Sar</taxon>
        <taxon>Alveolata</taxon>
        <taxon>Ciliophora</taxon>
        <taxon>Intramacronucleata</taxon>
        <taxon>Spirotrichea</taxon>
        <taxon>Hypotrichia</taxon>
        <taxon>Euplotida</taxon>
        <taxon>Euplotidae</taxon>
        <taxon>Moneuplotes</taxon>
    </lineage>
</organism>
<reference evidence="1" key="1">
    <citation type="submission" date="2023-07" db="EMBL/GenBank/DDBJ databases">
        <authorList>
            <consortium name="AG Swart"/>
            <person name="Singh M."/>
            <person name="Singh A."/>
            <person name="Seah K."/>
            <person name="Emmerich C."/>
        </authorList>
    </citation>
    <scope>NUCLEOTIDE SEQUENCE</scope>
    <source>
        <strain evidence="1">DP1</strain>
    </source>
</reference>
<proteinExistence type="predicted"/>
<name>A0AAD1XCQ5_EUPCR</name>
<dbReference type="AlphaFoldDB" id="A0AAD1XCQ5"/>